<accession>A0A0D3F0U6</accession>
<protein>
    <submittedName>
        <fullName evidence="1">Uncharacterized protein</fullName>
    </submittedName>
</protein>
<reference evidence="1" key="2">
    <citation type="submission" date="2015-03" db="UniProtKB">
        <authorList>
            <consortium name="EnsemblPlants"/>
        </authorList>
    </citation>
    <scope>IDENTIFICATION</scope>
</reference>
<evidence type="ECO:0000313" key="2">
    <source>
        <dbReference type="Proteomes" id="UP000026960"/>
    </source>
</evidence>
<dbReference type="Gramene" id="OBART02G04130.1">
    <property type="protein sequence ID" value="OBART02G04130.1"/>
    <property type="gene ID" value="OBART02G04130"/>
</dbReference>
<reference evidence="1" key="1">
    <citation type="journal article" date="2009" name="Rice">
        <title>De Novo Next Generation Sequencing of Plant Genomes.</title>
        <authorList>
            <person name="Rounsley S."/>
            <person name="Marri P.R."/>
            <person name="Yu Y."/>
            <person name="He R."/>
            <person name="Sisneros N."/>
            <person name="Goicoechea J.L."/>
            <person name="Lee S.J."/>
            <person name="Angelova A."/>
            <person name="Kudrna D."/>
            <person name="Luo M."/>
            <person name="Affourtit J."/>
            <person name="Desany B."/>
            <person name="Knight J."/>
            <person name="Niazi F."/>
            <person name="Egholm M."/>
            <person name="Wing R.A."/>
        </authorList>
    </citation>
    <scope>NUCLEOTIDE SEQUENCE [LARGE SCALE GENOMIC DNA]</scope>
    <source>
        <strain evidence="1">cv. IRGC 105608</strain>
    </source>
</reference>
<organism evidence="1">
    <name type="scientific">Oryza barthii</name>
    <dbReference type="NCBI Taxonomy" id="65489"/>
    <lineage>
        <taxon>Eukaryota</taxon>
        <taxon>Viridiplantae</taxon>
        <taxon>Streptophyta</taxon>
        <taxon>Embryophyta</taxon>
        <taxon>Tracheophyta</taxon>
        <taxon>Spermatophyta</taxon>
        <taxon>Magnoliopsida</taxon>
        <taxon>Liliopsida</taxon>
        <taxon>Poales</taxon>
        <taxon>Poaceae</taxon>
        <taxon>BOP clade</taxon>
        <taxon>Oryzoideae</taxon>
        <taxon>Oryzeae</taxon>
        <taxon>Oryzinae</taxon>
        <taxon>Oryza</taxon>
    </lineage>
</organism>
<name>A0A0D3F0U6_9ORYZ</name>
<keyword evidence="2" id="KW-1185">Reference proteome</keyword>
<dbReference type="Proteomes" id="UP000026960">
    <property type="component" value="Chromosome 2"/>
</dbReference>
<evidence type="ECO:0000313" key="1">
    <source>
        <dbReference type="EnsemblPlants" id="OBART02G04130.1"/>
    </source>
</evidence>
<dbReference type="AlphaFoldDB" id="A0A0D3F0U6"/>
<dbReference type="HOGENOM" id="CLU_2593561_0_0_1"/>
<dbReference type="EnsemblPlants" id="OBART02G04130.1">
    <property type="protein sequence ID" value="OBART02G04130.1"/>
    <property type="gene ID" value="OBART02G04130"/>
</dbReference>
<sequence length="80" mass="8585">MPAAAAAEPFDSPRSLCGGGGIQLSTLRLSAYDVQAGDYLSYNKTGMGRLPMELLQSLELSYGMWDAANELISSKIKAER</sequence>
<dbReference type="PaxDb" id="65489-OBART02G04130.1"/>
<proteinExistence type="predicted"/>